<feature type="region of interest" description="Disordered" evidence="2">
    <location>
        <begin position="26"/>
        <end position="92"/>
    </location>
</feature>
<dbReference type="InterPro" id="IPR022617">
    <property type="entry name" value="Rad60/SUMO-like_dom"/>
</dbReference>
<dbReference type="InterPro" id="IPR029071">
    <property type="entry name" value="Ubiquitin-like_domsf"/>
</dbReference>
<evidence type="ECO:0000313" key="4">
    <source>
        <dbReference type="Proteomes" id="UP001652660"/>
    </source>
</evidence>
<evidence type="ECO:0000313" key="5">
    <source>
        <dbReference type="RefSeq" id="XP_027095646.1"/>
    </source>
</evidence>
<name>A0A6P6UYZ1_COFAR</name>
<dbReference type="Proteomes" id="UP001652660">
    <property type="component" value="Chromosome 11c"/>
</dbReference>
<feature type="domain" description="Rad60/SUMO-like" evidence="3">
    <location>
        <begin position="164"/>
        <end position="233"/>
    </location>
</feature>
<dbReference type="Gene3D" id="3.10.20.90">
    <property type="entry name" value="Phosphatidylinositol 3-kinase Catalytic Subunit, Chain A, domain 1"/>
    <property type="match status" value="1"/>
</dbReference>
<organism evidence="4 5">
    <name type="scientific">Coffea arabica</name>
    <name type="common">Arabian coffee</name>
    <dbReference type="NCBI Taxonomy" id="13443"/>
    <lineage>
        <taxon>Eukaryota</taxon>
        <taxon>Viridiplantae</taxon>
        <taxon>Streptophyta</taxon>
        <taxon>Embryophyta</taxon>
        <taxon>Tracheophyta</taxon>
        <taxon>Spermatophyta</taxon>
        <taxon>Magnoliopsida</taxon>
        <taxon>eudicotyledons</taxon>
        <taxon>Gunneridae</taxon>
        <taxon>Pentapetalae</taxon>
        <taxon>asterids</taxon>
        <taxon>lamiids</taxon>
        <taxon>Gentianales</taxon>
        <taxon>Rubiaceae</taxon>
        <taxon>Ixoroideae</taxon>
        <taxon>Gardenieae complex</taxon>
        <taxon>Bertiereae - Coffeeae clade</taxon>
        <taxon>Coffeeae</taxon>
        <taxon>Coffea</taxon>
    </lineage>
</organism>
<feature type="compositionally biased region" description="Polar residues" evidence="2">
    <location>
        <begin position="137"/>
        <end position="147"/>
    </location>
</feature>
<reference evidence="5" key="2">
    <citation type="submission" date="2025-08" db="UniProtKB">
        <authorList>
            <consortium name="RefSeq"/>
        </authorList>
    </citation>
    <scope>IDENTIFICATION</scope>
    <source>
        <tissue evidence="5">Leaves</tissue>
    </source>
</reference>
<accession>A0A6P6UYZ1</accession>
<dbReference type="Pfam" id="PF11976">
    <property type="entry name" value="Rad60-SLD"/>
    <property type="match status" value="1"/>
</dbReference>
<dbReference type="CDD" id="cd01763">
    <property type="entry name" value="Ubl_SUMO_like"/>
    <property type="match status" value="1"/>
</dbReference>
<dbReference type="RefSeq" id="XP_027095646.1">
    <property type="nucleotide sequence ID" value="XM_027239845.2"/>
</dbReference>
<reference evidence="4" key="1">
    <citation type="journal article" date="2025" name="Foods">
        <title>Unveiling the Microbial Signatures of Arabica Coffee Cherries: Insights into Ripeness Specific Diversity, Functional Traits, and Implications for Quality and Safety.</title>
        <authorList>
            <consortium name="RefSeq"/>
            <person name="Tenea G.N."/>
            <person name="Cifuentes V."/>
            <person name="Reyes P."/>
            <person name="Cevallos-Vallejos M."/>
        </authorList>
    </citation>
    <scope>NUCLEOTIDE SEQUENCE [LARGE SCALE GENOMIC DNA]</scope>
</reference>
<proteinExistence type="predicted"/>
<keyword evidence="1" id="KW-0175">Coiled coil</keyword>
<feature type="region of interest" description="Disordered" evidence="2">
    <location>
        <begin position="137"/>
        <end position="156"/>
    </location>
</feature>
<dbReference type="GeneID" id="113715603"/>
<evidence type="ECO:0000256" key="2">
    <source>
        <dbReference type="SAM" id="MobiDB-lite"/>
    </source>
</evidence>
<sequence length="236" mass="26833">MADSMEELEPLFDYRRVQPFNVVIVDDDPLDAPPVGCKKKRKTADSAVEENDNKGKVVQVIDCDENEEEEEEEEEDWLPPPPKMTNDTSKLNEDSTIKELRLKRQELASLAQSAKDALKAVEESVRQEFAAAESMKSHLNASSQSPTRGIAEQPSDTCQDRAKIVITIQDKDGPKQFRVFMDDKFERLFKMYAEKVKLDLQNLVFCFDGDKISPTATPAGLEMEENDIIEVYVKRK</sequence>
<keyword evidence="4" id="KW-1185">Reference proteome</keyword>
<protein>
    <recommendedName>
        <fullName evidence="3">Rad60/SUMO-like domain-containing protein</fullName>
    </recommendedName>
</protein>
<dbReference type="AlphaFoldDB" id="A0A6P6UYZ1"/>
<dbReference type="PANTHER" id="PTHR47813:SF2">
    <property type="entry name" value="UBIQUITIN-LIKE SUPERFAMILY PROTEIN"/>
    <property type="match status" value="1"/>
</dbReference>
<evidence type="ECO:0000256" key="1">
    <source>
        <dbReference type="SAM" id="Coils"/>
    </source>
</evidence>
<dbReference type="SUPFAM" id="SSF54236">
    <property type="entry name" value="Ubiquitin-like"/>
    <property type="match status" value="1"/>
</dbReference>
<dbReference type="OrthoDB" id="442921at2759"/>
<feature type="coiled-coil region" evidence="1">
    <location>
        <begin position="97"/>
        <end position="124"/>
    </location>
</feature>
<dbReference type="PANTHER" id="PTHR47813">
    <property type="entry name" value="UBIQUITIN-LIKE SUPERFAMILY PROTEIN"/>
    <property type="match status" value="1"/>
</dbReference>
<feature type="compositionally biased region" description="Acidic residues" evidence="2">
    <location>
        <begin position="62"/>
        <end position="77"/>
    </location>
</feature>
<gene>
    <name evidence="5" type="primary">LOC113715603</name>
</gene>
<evidence type="ECO:0000259" key="3">
    <source>
        <dbReference type="Pfam" id="PF11976"/>
    </source>
</evidence>